<dbReference type="EMBL" id="BOPG01000078">
    <property type="protein sequence ID" value="GIJ62448.1"/>
    <property type="molecule type" value="Genomic_DNA"/>
</dbReference>
<name>A0A8J3ZGM5_9ACTN</name>
<dbReference type="InterPro" id="IPR004401">
    <property type="entry name" value="YbaB/EbfC"/>
</dbReference>
<accession>A0A8J3ZGM5</accession>
<organism evidence="1 2">
    <name type="scientific">Virgisporangium aurantiacum</name>
    <dbReference type="NCBI Taxonomy" id="175570"/>
    <lineage>
        <taxon>Bacteria</taxon>
        <taxon>Bacillati</taxon>
        <taxon>Actinomycetota</taxon>
        <taxon>Actinomycetes</taxon>
        <taxon>Micromonosporales</taxon>
        <taxon>Micromonosporaceae</taxon>
        <taxon>Virgisporangium</taxon>
    </lineage>
</organism>
<protein>
    <recommendedName>
        <fullName evidence="3">YbaB/EbfC DNA-binding family protein</fullName>
    </recommendedName>
</protein>
<dbReference type="Proteomes" id="UP000612585">
    <property type="component" value="Unassembled WGS sequence"/>
</dbReference>
<sequence length="136" mass="14738">MEKTVPDNRQELESIHAEYERTKAAIGGAQAGVLADSTTVTSKNRELSVTVDGRGELTGIAFRTRSYRTMSPTELATLLVDTIRAARRESLGKVAAAFESVLPAGLPLLDIMSGPIDVDTMMSDAVAKIMRERQRS</sequence>
<evidence type="ECO:0000313" key="2">
    <source>
        <dbReference type="Proteomes" id="UP000612585"/>
    </source>
</evidence>
<evidence type="ECO:0008006" key="3">
    <source>
        <dbReference type="Google" id="ProtNLM"/>
    </source>
</evidence>
<dbReference type="GO" id="GO:0003677">
    <property type="term" value="F:DNA binding"/>
    <property type="evidence" value="ECO:0007669"/>
    <property type="project" value="InterPro"/>
</dbReference>
<dbReference type="AlphaFoldDB" id="A0A8J3ZGM5"/>
<dbReference type="Pfam" id="PF02575">
    <property type="entry name" value="YbaB_DNA_bd"/>
    <property type="match status" value="1"/>
</dbReference>
<gene>
    <name evidence="1" type="ORF">Vau01_099640</name>
</gene>
<proteinExistence type="predicted"/>
<evidence type="ECO:0000313" key="1">
    <source>
        <dbReference type="EMBL" id="GIJ62448.1"/>
    </source>
</evidence>
<dbReference type="Gene3D" id="3.30.1310.10">
    <property type="entry name" value="Nucleoid-associated protein YbaB-like domain"/>
    <property type="match status" value="1"/>
</dbReference>
<reference evidence="1" key="1">
    <citation type="submission" date="2021-01" db="EMBL/GenBank/DDBJ databases">
        <title>Whole genome shotgun sequence of Virgisporangium aurantiacum NBRC 16421.</title>
        <authorList>
            <person name="Komaki H."/>
            <person name="Tamura T."/>
        </authorList>
    </citation>
    <scope>NUCLEOTIDE SEQUENCE</scope>
    <source>
        <strain evidence="1">NBRC 16421</strain>
    </source>
</reference>
<dbReference type="InterPro" id="IPR036894">
    <property type="entry name" value="YbaB-like_sf"/>
</dbReference>
<keyword evidence="2" id="KW-1185">Reference proteome</keyword>
<comment type="caution">
    <text evidence="1">The sequence shown here is derived from an EMBL/GenBank/DDBJ whole genome shotgun (WGS) entry which is preliminary data.</text>
</comment>